<proteinExistence type="predicted"/>
<dbReference type="InterPro" id="IPR029032">
    <property type="entry name" value="AhpD-like"/>
</dbReference>
<name>A0A078LGT0_CITKO</name>
<dbReference type="EMBL" id="LR134204">
    <property type="protein sequence ID" value="VEB83958.1"/>
    <property type="molecule type" value="Genomic_DNA"/>
</dbReference>
<dbReference type="AlphaFoldDB" id="A0A078LGT0"/>
<gene>
    <name evidence="1" type="ORF">BN1086_01401</name>
    <name evidence="2" type="ORF">NCTC11075_00262</name>
</gene>
<evidence type="ECO:0000313" key="3">
    <source>
        <dbReference type="Proteomes" id="UP000270272"/>
    </source>
</evidence>
<dbReference type="Proteomes" id="UP000270272">
    <property type="component" value="Chromosome"/>
</dbReference>
<protein>
    <submittedName>
        <fullName evidence="2">Uncharacterized protein conserved in bacteria</fullName>
    </submittedName>
</protein>
<dbReference type="Gene3D" id="1.20.1290.10">
    <property type="entry name" value="AhpD-like"/>
    <property type="match status" value="1"/>
</dbReference>
<dbReference type="RefSeq" id="WP_104868613.1">
    <property type="nucleotide sequence ID" value="NZ_AP023452.1"/>
</dbReference>
<evidence type="ECO:0000313" key="1">
    <source>
        <dbReference type="EMBL" id="CDZ83289.1"/>
    </source>
</evidence>
<dbReference type="EMBL" id="LK931336">
    <property type="protein sequence ID" value="CDZ83289.1"/>
    <property type="molecule type" value="Genomic_DNA"/>
</dbReference>
<organism evidence="1">
    <name type="scientific">Citrobacter koseri</name>
    <name type="common">Citrobacter diversus</name>
    <dbReference type="NCBI Taxonomy" id="545"/>
    <lineage>
        <taxon>Bacteria</taxon>
        <taxon>Pseudomonadati</taxon>
        <taxon>Pseudomonadota</taxon>
        <taxon>Gammaproteobacteria</taxon>
        <taxon>Enterobacterales</taxon>
        <taxon>Enterobacteriaceae</taxon>
        <taxon>Citrobacter</taxon>
    </lineage>
</organism>
<reference evidence="2 3" key="2">
    <citation type="submission" date="2018-12" db="EMBL/GenBank/DDBJ databases">
        <authorList>
            <consortium name="Pathogen Informatics"/>
        </authorList>
    </citation>
    <scope>NUCLEOTIDE SEQUENCE [LARGE SCALE GENOMIC DNA]</scope>
    <source>
        <strain evidence="2 3">NCTC11075</strain>
    </source>
</reference>
<dbReference type="PATRIC" id="fig|545.12.peg.1403"/>
<sequence length="385" mass="43257">MEQRRIEGKSHWYHETQSSTYPQEVLPLVPEAANVEDSFLLDLAIAEDVLLPFQSWLHPARQLAQRLFPERVTQNRLHTFSAYERMSTALTVAQVYGVQRLCNHYAARLTPLPGPDSSRESNHRLAQITQYARQLASSPAVINARDRQHLDDVGLTTCDIILINQIIGFVGFQARVVAIFQAYHGHPVRWVPGLDIQQFADAQLFQEKDAQWHPAQEGVEIRYASAEQLECLSHHQPVAELLTLAPVLVHEPALLSLLGTLLTSALRTDAPPASLPLATLLTSRINGSVACFNEQSRHAGEWAETISVFRRGEREIQHWESQHPVERPVTQAIQWLTRAPDRFSAAQFTPLLEQGASLEQAVNLLGWCGLCGWLNRLKIALGETH</sequence>
<accession>A0A078LGT0</accession>
<dbReference type="SUPFAM" id="SSF69118">
    <property type="entry name" value="AhpD-like"/>
    <property type="match status" value="2"/>
</dbReference>
<evidence type="ECO:0000313" key="2">
    <source>
        <dbReference type="EMBL" id="VEB83958.1"/>
    </source>
</evidence>
<reference evidence="1" key="1">
    <citation type="submission" date="2014-06" db="EMBL/GenBank/DDBJ databases">
        <authorList>
            <person name="Urmite Genomes Urmite Genomes"/>
        </authorList>
    </citation>
    <scope>NUCLEOTIDE SEQUENCE</scope>
</reference>